<organism evidence="10 11">
    <name type="scientific">Rosa chinensis</name>
    <name type="common">China rose</name>
    <dbReference type="NCBI Taxonomy" id="74649"/>
    <lineage>
        <taxon>Eukaryota</taxon>
        <taxon>Viridiplantae</taxon>
        <taxon>Streptophyta</taxon>
        <taxon>Embryophyta</taxon>
        <taxon>Tracheophyta</taxon>
        <taxon>Spermatophyta</taxon>
        <taxon>Magnoliopsida</taxon>
        <taxon>eudicotyledons</taxon>
        <taxon>Gunneridae</taxon>
        <taxon>Pentapetalae</taxon>
        <taxon>rosids</taxon>
        <taxon>fabids</taxon>
        <taxon>Rosales</taxon>
        <taxon>Rosaceae</taxon>
        <taxon>Rosoideae</taxon>
        <taxon>Rosoideae incertae sedis</taxon>
        <taxon>Rosa</taxon>
    </lineage>
</organism>
<dbReference type="InterPro" id="IPR004367">
    <property type="entry name" value="Cyclin_C-dom"/>
</dbReference>
<accession>A0A2P6RNR8</accession>
<dbReference type="InterPro" id="IPR039361">
    <property type="entry name" value="Cyclin"/>
</dbReference>
<feature type="domain" description="Cyclin C-terminal" evidence="9">
    <location>
        <begin position="200"/>
        <end position="326"/>
    </location>
</feature>
<dbReference type="STRING" id="74649.A0A2P6RNR8"/>
<evidence type="ECO:0000256" key="1">
    <source>
        <dbReference type="ARBA" id="ARBA00009065"/>
    </source>
</evidence>
<evidence type="ECO:0000256" key="3">
    <source>
        <dbReference type="ARBA" id="ARBA00022618"/>
    </source>
</evidence>
<evidence type="ECO:0000256" key="6">
    <source>
        <dbReference type="ARBA" id="ARBA00032263"/>
    </source>
</evidence>
<dbReference type="EMBL" id="PDCK01000040">
    <property type="protein sequence ID" value="PRQ48067.1"/>
    <property type="molecule type" value="Genomic_DNA"/>
</dbReference>
<protein>
    <recommendedName>
        <fullName evidence="6">B-like cyclin</fullName>
    </recommendedName>
</protein>
<dbReference type="OMA" id="WISKVCG"/>
<dbReference type="InterPro" id="IPR006671">
    <property type="entry name" value="Cyclin_N"/>
</dbReference>
<evidence type="ECO:0000256" key="7">
    <source>
        <dbReference type="RuleBase" id="RU000383"/>
    </source>
</evidence>
<dbReference type="GO" id="GO:0051301">
    <property type="term" value="P:cell division"/>
    <property type="evidence" value="ECO:0007669"/>
    <property type="project" value="UniProtKB-KW"/>
</dbReference>
<gene>
    <name evidence="10" type="ORF">RchiOBHm_Chr2g0106601</name>
</gene>
<evidence type="ECO:0000259" key="8">
    <source>
        <dbReference type="SMART" id="SM00385"/>
    </source>
</evidence>
<dbReference type="PANTHER" id="PTHR10177">
    <property type="entry name" value="CYCLINS"/>
    <property type="match status" value="1"/>
</dbReference>
<dbReference type="Proteomes" id="UP000238479">
    <property type="component" value="Chromosome 2"/>
</dbReference>
<dbReference type="CDD" id="cd20543">
    <property type="entry name" value="CYCLIN_AtCycD-like_rpt1"/>
    <property type="match status" value="1"/>
</dbReference>
<comment type="caution">
    <text evidence="10">The sequence shown here is derived from an EMBL/GenBank/DDBJ whole genome shotgun (WGS) entry which is preliminary data.</text>
</comment>
<evidence type="ECO:0000259" key="9">
    <source>
        <dbReference type="SMART" id="SM01332"/>
    </source>
</evidence>
<dbReference type="CDD" id="cd20544">
    <property type="entry name" value="CYCLIN_AtCycD-like_rpt2"/>
    <property type="match status" value="1"/>
</dbReference>
<feature type="domain" description="Cyclin-like" evidence="8">
    <location>
        <begin position="103"/>
        <end position="191"/>
    </location>
</feature>
<dbReference type="InterPro" id="IPR036915">
    <property type="entry name" value="Cyclin-like_sf"/>
</dbReference>
<dbReference type="FunFam" id="1.10.472.10:FF:000060">
    <property type="entry name" value="D6-type cyclin"/>
    <property type="match status" value="1"/>
</dbReference>
<dbReference type="OrthoDB" id="5590282at2759"/>
<dbReference type="Gene3D" id="1.10.472.10">
    <property type="entry name" value="Cyclin-like"/>
    <property type="match status" value="2"/>
</dbReference>
<evidence type="ECO:0000313" key="11">
    <source>
        <dbReference type="Proteomes" id="UP000238479"/>
    </source>
</evidence>
<comment type="subunit">
    <text evidence="2">Interacts with the CDC2 protein kinase to form a serine/threonine kinase holoenzyme complex also known as maturation promoting factor (MPF). The cyclin subunit imparts substrate specificity to the complex.</text>
</comment>
<reference evidence="10 11" key="1">
    <citation type="journal article" date="2018" name="Nat. Genet.">
        <title>The Rosa genome provides new insights in the design of modern roses.</title>
        <authorList>
            <person name="Bendahmane M."/>
        </authorList>
    </citation>
    <scope>NUCLEOTIDE SEQUENCE [LARGE SCALE GENOMIC DNA]</scope>
    <source>
        <strain evidence="11">cv. Old Blush</strain>
    </source>
</reference>
<sequence>MALQEQDSQELQNPPMLLDALFCEEGLEGEEEDLGDNGVEEQSESCVETLEKQSSPLVMSKGDLFWEEDELVSLISKEKQTHVSFSGSNSDGSLMVARREALVWILSVKSHYGLSCLTTVLAMNYFDRFSSSSVFQKDKPWMSQLTAVACLSLAAKVEETHVPLLLDLQVEESKYVFEARTIQRMELLVLSTLDWRMNPVTPNSFFDHMIRRLGLKIHLHSEFLWRCERLLLSVIADSRFLVFLPSIVAAAVMLYVINEIETFNPVDYQNQVLSVLKVSQGIVSECYKLILVLSASTVQNQGHKRKHSFIPSSPSGVIDVCFSSDTSNDSWAVASPLSSLPDPRFKRSRLQDQQMRLPSLNRVSVDVLSSSR</sequence>
<comment type="similarity">
    <text evidence="1">Belongs to the cyclin family. Cyclin D subfamily.</text>
</comment>
<keyword evidence="5" id="KW-0131">Cell cycle</keyword>
<proteinExistence type="inferred from homology"/>
<evidence type="ECO:0000256" key="5">
    <source>
        <dbReference type="ARBA" id="ARBA00023306"/>
    </source>
</evidence>
<evidence type="ECO:0000256" key="4">
    <source>
        <dbReference type="ARBA" id="ARBA00023127"/>
    </source>
</evidence>
<dbReference type="InterPro" id="IPR013763">
    <property type="entry name" value="Cyclin-like_dom"/>
</dbReference>
<dbReference type="Pfam" id="PF00134">
    <property type="entry name" value="Cyclin_N"/>
    <property type="match status" value="1"/>
</dbReference>
<dbReference type="Gramene" id="PRQ48067">
    <property type="protein sequence ID" value="PRQ48067"/>
    <property type="gene ID" value="RchiOBHm_Chr2g0106601"/>
</dbReference>
<evidence type="ECO:0000256" key="2">
    <source>
        <dbReference type="ARBA" id="ARBA00011177"/>
    </source>
</evidence>
<dbReference type="FunFam" id="1.10.472.10:FF:000070">
    <property type="entry name" value="CYCLIN D32"/>
    <property type="match status" value="1"/>
</dbReference>
<dbReference type="SMART" id="SM00385">
    <property type="entry name" value="CYCLIN"/>
    <property type="match status" value="1"/>
</dbReference>
<evidence type="ECO:0000313" key="10">
    <source>
        <dbReference type="EMBL" id="PRQ48067.1"/>
    </source>
</evidence>
<keyword evidence="11" id="KW-1185">Reference proteome</keyword>
<name>A0A2P6RNR8_ROSCH</name>
<keyword evidence="3" id="KW-0132">Cell division</keyword>
<dbReference type="GO" id="GO:0010444">
    <property type="term" value="P:guard mother cell differentiation"/>
    <property type="evidence" value="ECO:0007669"/>
    <property type="project" value="UniProtKB-ARBA"/>
</dbReference>
<dbReference type="Pfam" id="PF02984">
    <property type="entry name" value="Cyclin_C"/>
    <property type="match status" value="1"/>
</dbReference>
<keyword evidence="4 7" id="KW-0195">Cyclin</keyword>
<dbReference type="SUPFAM" id="SSF47954">
    <property type="entry name" value="Cyclin-like"/>
    <property type="match status" value="2"/>
</dbReference>
<dbReference type="SMART" id="SM01332">
    <property type="entry name" value="Cyclin_C"/>
    <property type="match status" value="1"/>
</dbReference>
<dbReference type="GO" id="GO:0048316">
    <property type="term" value="P:seed development"/>
    <property type="evidence" value="ECO:0007669"/>
    <property type="project" value="UniProtKB-ARBA"/>
</dbReference>
<dbReference type="AlphaFoldDB" id="A0A2P6RNR8"/>